<evidence type="ECO:0000256" key="6">
    <source>
        <dbReference type="ARBA" id="ARBA00022840"/>
    </source>
</evidence>
<dbReference type="Proteomes" id="UP000242146">
    <property type="component" value="Unassembled WGS sequence"/>
</dbReference>
<evidence type="ECO:0000313" key="10">
    <source>
        <dbReference type="Proteomes" id="UP000242146"/>
    </source>
</evidence>
<organism evidence="9 10">
    <name type="scientific">Hesseltinella vesiculosa</name>
    <dbReference type="NCBI Taxonomy" id="101127"/>
    <lineage>
        <taxon>Eukaryota</taxon>
        <taxon>Fungi</taxon>
        <taxon>Fungi incertae sedis</taxon>
        <taxon>Mucoromycota</taxon>
        <taxon>Mucoromycotina</taxon>
        <taxon>Mucoromycetes</taxon>
        <taxon>Mucorales</taxon>
        <taxon>Cunninghamellaceae</taxon>
        <taxon>Hesseltinella</taxon>
    </lineage>
</organism>
<dbReference type="InterPro" id="IPR017441">
    <property type="entry name" value="Protein_kinase_ATP_BS"/>
</dbReference>
<keyword evidence="3" id="KW-0808">Transferase</keyword>
<dbReference type="GO" id="GO:0005524">
    <property type="term" value="F:ATP binding"/>
    <property type="evidence" value="ECO:0007669"/>
    <property type="project" value="UniProtKB-UniRule"/>
</dbReference>
<dbReference type="STRING" id="101127.A0A1X2G8L3"/>
<dbReference type="SMART" id="SM00220">
    <property type="entry name" value="S_TKc"/>
    <property type="match status" value="2"/>
</dbReference>
<comment type="caution">
    <text evidence="9">The sequence shown here is derived from an EMBL/GenBank/DDBJ whole genome shotgun (WGS) entry which is preliminary data.</text>
</comment>
<proteinExistence type="predicted"/>
<feature type="domain" description="Protein kinase" evidence="8">
    <location>
        <begin position="1"/>
        <end position="315"/>
    </location>
</feature>
<dbReference type="SUPFAM" id="SSF49562">
    <property type="entry name" value="C2 domain (Calcium/lipid-binding domain, CaLB)"/>
    <property type="match status" value="1"/>
</dbReference>
<evidence type="ECO:0000256" key="5">
    <source>
        <dbReference type="ARBA" id="ARBA00022777"/>
    </source>
</evidence>
<keyword evidence="6 7" id="KW-0067">ATP-binding</keyword>
<dbReference type="InterPro" id="IPR000719">
    <property type="entry name" value="Prot_kinase_dom"/>
</dbReference>
<keyword evidence="1" id="KW-0723">Serine/threonine-protein kinase</keyword>
<dbReference type="InterPro" id="IPR011009">
    <property type="entry name" value="Kinase-like_dom_sf"/>
</dbReference>
<dbReference type="AlphaFoldDB" id="A0A1X2G8L3"/>
<dbReference type="EMBL" id="MCGT01000032">
    <property type="protein sequence ID" value="ORX47791.1"/>
    <property type="molecule type" value="Genomic_DNA"/>
</dbReference>
<dbReference type="OrthoDB" id="63267at2759"/>
<keyword evidence="10" id="KW-1185">Reference proteome</keyword>
<evidence type="ECO:0000256" key="2">
    <source>
        <dbReference type="ARBA" id="ARBA00022553"/>
    </source>
</evidence>
<name>A0A1X2G8L3_9FUNG</name>
<keyword evidence="2" id="KW-0597">Phosphoprotein</keyword>
<keyword evidence="4 7" id="KW-0547">Nucleotide-binding</keyword>
<evidence type="ECO:0000313" key="9">
    <source>
        <dbReference type="EMBL" id="ORX47791.1"/>
    </source>
</evidence>
<sequence>MKGTFAIIEKESVGSMVVAVKKYYKIYGNLVLQHYERERWAFQKLALMNENDASHRHLIYLLEAKTLDDAYCLTLPFYPHTLLEFASQAWPRHMALAIFQDLIDGVNYIHRQGIAHCDLSLSNILMDSPPNPPHIPLVVISDFGCAHPLATYYHPTTQQHGADIGTRQFKAPEHLFGSSCYTTATDIWSLGVIFASLLLGRLLYPSQGDLEQMGMIVKSLGPPNETVVNEEMVHYPDTDKLWFFGHEHDKDNDDDESMESCSDDDMEPPESFLLKSVLSKANINPSDQSIMFQILTWSVRDRASLDQIQALNVALHTPPQLPSFDLTEKLNQLGDSFRYARQSIASAGQLLLTPATAPTPVHAGHIKGKLDVCIVEARSLSIAKVAEANVFCKITYLDSTSVTPDLRSMSHLPDDLFERQRWATCPKWQHTCALDVTSDAEDIFLHVYDRGQPLMGGKHQCLGVAKWTPRQGKQTTDIWLKLKRALHDTMAAGEIRIQVTYTTLKTNSFKPADFHIRRPLGHGAFGKVYQVEKRDTKQIYAMKVLSKQQLVQQNQVEHTLAERNVLIQAMNSPYIVSLKCCFQTQTHLFLVMDYLPGGDLSGYLQRHRILSEDCAKLLLAEIICAIETLHQNHILYRDLKPENILLDKIGHVTLTDFGLCKQLHNTGSTSTFCGTSEYLAPEMVVLHQSPRTGATYTEAVDWWELGILLYEVLTGDVPFHAARLDVLYHRILQQSLTFPSTMSPEAKHLIQQLLQRDPIKRLQHAHSIKHHPFFSGIEWNLVATKRFQPPCPPLVASNTPKAINISIHTSASFLSKSTHSPYSFSCGNVFDGFSYVVDHEELLPLADDNDDWLDIE</sequence>
<evidence type="ECO:0000259" key="8">
    <source>
        <dbReference type="PROSITE" id="PS50011"/>
    </source>
</evidence>
<evidence type="ECO:0000256" key="1">
    <source>
        <dbReference type="ARBA" id="ARBA00022527"/>
    </source>
</evidence>
<dbReference type="PROSITE" id="PS00107">
    <property type="entry name" value="PROTEIN_KINASE_ATP"/>
    <property type="match status" value="1"/>
</dbReference>
<dbReference type="SUPFAM" id="SSF56112">
    <property type="entry name" value="Protein kinase-like (PK-like)"/>
    <property type="match status" value="2"/>
</dbReference>
<dbReference type="GO" id="GO:0004674">
    <property type="term" value="F:protein serine/threonine kinase activity"/>
    <property type="evidence" value="ECO:0007669"/>
    <property type="project" value="UniProtKB-KW"/>
</dbReference>
<dbReference type="Gene3D" id="3.30.200.20">
    <property type="entry name" value="Phosphorylase Kinase, domain 1"/>
    <property type="match status" value="1"/>
</dbReference>
<dbReference type="InterPro" id="IPR008271">
    <property type="entry name" value="Ser/Thr_kinase_AS"/>
</dbReference>
<dbReference type="InterPro" id="IPR035892">
    <property type="entry name" value="C2_domain_sf"/>
</dbReference>
<dbReference type="CDD" id="cd05123">
    <property type="entry name" value="STKc_AGC"/>
    <property type="match status" value="1"/>
</dbReference>
<accession>A0A1X2G8L3</accession>
<evidence type="ECO:0000256" key="3">
    <source>
        <dbReference type="ARBA" id="ARBA00022679"/>
    </source>
</evidence>
<evidence type="ECO:0000256" key="4">
    <source>
        <dbReference type="ARBA" id="ARBA00022741"/>
    </source>
</evidence>
<evidence type="ECO:0000256" key="7">
    <source>
        <dbReference type="PROSITE-ProRule" id="PRU10141"/>
    </source>
</evidence>
<gene>
    <name evidence="9" type="ORF">DM01DRAFT_1410157</name>
</gene>
<dbReference type="Gene3D" id="2.60.40.150">
    <property type="entry name" value="C2 domain"/>
    <property type="match status" value="1"/>
</dbReference>
<keyword evidence="5 9" id="KW-0418">Kinase</keyword>
<reference evidence="9 10" key="1">
    <citation type="submission" date="2016-07" db="EMBL/GenBank/DDBJ databases">
        <title>Pervasive Adenine N6-methylation of Active Genes in Fungi.</title>
        <authorList>
            <consortium name="DOE Joint Genome Institute"/>
            <person name="Mondo S.J."/>
            <person name="Dannebaum R.O."/>
            <person name="Kuo R.C."/>
            <person name="Labutti K."/>
            <person name="Haridas S."/>
            <person name="Kuo A."/>
            <person name="Salamov A."/>
            <person name="Ahrendt S.R."/>
            <person name="Lipzen A."/>
            <person name="Sullivan W."/>
            <person name="Andreopoulos W.B."/>
            <person name="Clum A."/>
            <person name="Lindquist E."/>
            <person name="Daum C."/>
            <person name="Ramamoorthy G.K."/>
            <person name="Gryganskyi A."/>
            <person name="Culley D."/>
            <person name="Magnuson J.K."/>
            <person name="James T.Y."/>
            <person name="O'Malley M.A."/>
            <person name="Stajich J.E."/>
            <person name="Spatafora J.W."/>
            <person name="Visel A."/>
            <person name="Grigoriev I.V."/>
        </authorList>
    </citation>
    <scope>NUCLEOTIDE SEQUENCE [LARGE SCALE GENOMIC DNA]</scope>
    <source>
        <strain evidence="9 10">NRRL 3301</strain>
    </source>
</reference>
<dbReference type="PROSITE" id="PS00108">
    <property type="entry name" value="PROTEIN_KINASE_ST"/>
    <property type="match status" value="1"/>
</dbReference>
<dbReference type="PROSITE" id="PS50011">
    <property type="entry name" value="PROTEIN_KINASE_DOM"/>
    <property type="match status" value="2"/>
</dbReference>
<feature type="domain" description="Protein kinase" evidence="8">
    <location>
        <begin position="514"/>
        <end position="774"/>
    </location>
</feature>
<dbReference type="InterPro" id="IPR045270">
    <property type="entry name" value="STKc_AGC"/>
</dbReference>
<feature type="binding site" evidence="7">
    <location>
        <position position="543"/>
    </location>
    <ligand>
        <name>ATP</name>
        <dbReference type="ChEBI" id="CHEBI:30616"/>
    </ligand>
</feature>
<dbReference type="FunFam" id="3.30.200.20:FF:000042">
    <property type="entry name" value="Aurora kinase A"/>
    <property type="match status" value="1"/>
</dbReference>
<dbReference type="Pfam" id="PF00069">
    <property type="entry name" value="Pkinase"/>
    <property type="match status" value="2"/>
</dbReference>
<dbReference type="Gene3D" id="1.10.510.10">
    <property type="entry name" value="Transferase(Phosphotransferase) domain 1"/>
    <property type="match status" value="2"/>
</dbReference>
<dbReference type="FunFam" id="1.10.510.10:FF:000008">
    <property type="entry name" value="Non-specific serine/threonine protein kinase"/>
    <property type="match status" value="1"/>
</dbReference>
<dbReference type="PANTHER" id="PTHR24351">
    <property type="entry name" value="RIBOSOMAL PROTEIN S6 KINASE"/>
    <property type="match status" value="1"/>
</dbReference>
<protein>
    <submittedName>
        <fullName evidence="9">Kinase-like protein</fullName>
    </submittedName>
</protein>